<sequence>MRRPGFAAMRRRCALAVMMVAFTTTGCASTGSVAPDRTVAGAALPEVGVTLVRGAATADPGDVAEYAAAKAQRKADLATCESMRSVYEVRVAAHDRATAFTRAGPYTWAGVDPYLIQEEAATERERTTLPAASAAAQTPDLKHEISAYTNALTAYLAEYRSMRSMASVEATTSVNDTYHTMTEALNRVIRICDEMAKG</sequence>
<feature type="signal peptide" evidence="1">
    <location>
        <begin position="1"/>
        <end position="28"/>
    </location>
</feature>
<reference evidence="2" key="1">
    <citation type="submission" date="2023-08" db="EMBL/GenBank/DDBJ databases">
        <title>The draft genome of Tsukamurella strandjordii strain 050030.</title>
        <authorList>
            <person name="Zhao F."/>
            <person name="Feng Y."/>
            <person name="Zong Z."/>
        </authorList>
    </citation>
    <scope>NUCLEOTIDE SEQUENCE</scope>
    <source>
        <strain evidence="2">050030</strain>
    </source>
</reference>
<feature type="chain" id="PRO_5041708038" description="Lipoprotein" evidence="1">
    <location>
        <begin position="29"/>
        <end position="198"/>
    </location>
</feature>
<name>A0AA90N9F4_9ACTN</name>
<evidence type="ECO:0000313" key="3">
    <source>
        <dbReference type="Proteomes" id="UP001178281"/>
    </source>
</evidence>
<organism evidence="2 3">
    <name type="scientific">Tsukamurella strandjordii</name>
    <dbReference type="NCBI Taxonomy" id="147577"/>
    <lineage>
        <taxon>Bacteria</taxon>
        <taxon>Bacillati</taxon>
        <taxon>Actinomycetota</taxon>
        <taxon>Actinomycetes</taxon>
        <taxon>Mycobacteriales</taxon>
        <taxon>Tsukamurellaceae</taxon>
        <taxon>Tsukamurella</taxon>
    </lineage>
</organism>
<protein>
    <recommendedName>
        <fullName evidence="4">Lipoprotein</fullName>
    </recommendedName>
</protein>
<evidence type="ECO:0000313" key="2">
    <source>
        <dbReference type="EMBL" id="MDP0398101.1"/>
    </source>
</evidence>
<dbReference type="RefSeq" id="WP_305111078.1">
    <property type="nucleotide sequence ID" value="NZ_JAUTIX010000003.1"/>
</dbReference>
<comment type="caution">
    <text evidence="2">The sequence shown here is derived from an EMBL/GenBank/DDBJ whole genome shotgun (WGS) entry which is preliminary data.</text>
</comment>
<dbReference type="EMBL" id="JAUTIX010000003">
    <property type="protein sequence ID" value="MDP0398101.1"/>
    <property type="molecule type" value="Genomic_DNA"/>
</dbReference>
<gene>
    <name evidence="2" type="ORF">Q7X28_09195</name>
</gene>
<dbReference type="Proteomes" id="UP001178281">
    <property type="component" value="Unassembled WGS sequence"/>
</dbReference>
<proteinExistence type="predicted"/>
<evidence type="ECO:0008006" key="4">
    <source>
        <dbReference type="Google" id="ProtNLM"/>
    </source>
</evidence>
<accession>A0AA90N9F4</accession>
<keyword evidence="1" id="KW-0732">Signal</keyword>
<keyword evidence="3" id="KW-1185">Reference proteome</keyword>
<evidence type="ECO:0000256" key="1">
    <source>
        <dbReference type="SAM" id="SignalP"/>
    </source>
</evidence>
<dbReference type="AlphaFoldDB" id="A0AA90N9F4"/>
<dbReference type="PROSITE" id="PS51257">
    <property type="entry name" value="PROKAR_LIPOPROTEIN"/>
    <property type="match status" value="1"/>
</dbReference>